<comment type="caution">
    <text evidence="2">The sequence shown here is derived from an EMBL/GenBank/DDBJ whole genome shotgun (WGS) entry which is preliminary data.</text>
</comment>
<keyword evidence="1" id="KW-0732">Signal</keyword>
<feature type="signal peptide" evidence="1">
    <location>
        <begin position="1"/>
        <end position="22"/>
    </location>
</feature>
<keyword evidence="3" id="KW-1185">Reference proteome</keyword>
<feature type="chain" id="PRO_5018215614" description="BIG2 domain-containing protein" evidence="1">
    <location>
        <begin position="23"/>
        <end position="410"/>
    </location>
</feature>
<dbReference type="EMBL" id="RJVO01000008">
    <property type="protein sequence ID" value="ROH86669.1"/>
    <property type="molecule type" value="Genomic_DNA"/>
</dbReference>
<sequence>MRTGLAALCAALLLAACGGGVSEGTQPVRLTANLAGSTGTVAVSECILSQATATLYFDGNLGLSSGDFSARALWTSSDPGVVAVSNGELPAASGSGYYAAGVLIPRRTGVAQITAKYLDFSSTLTVEVQPVRMTLEPALSEIAERSHQDFTLSLLSSSGLEVSAPEGITWSIDQAVTNANVNASGRLSANAAGDTGFTLRAQPVGCDRSATLSLKVSAIDHLSYSREQPEAPLPVGYSDLLKVYANFANASSAPQNLSAQLSYEAADEDVVALSLGSDYLLVTALDTGSSAVSARFAPDNGSPISLALPSYTGAELDPTALRLTPDGQRLSYPATGLVTALARFEDGVERPVSRHVSWSSSDSNLLAVSGTGDAAGEISTANADYSGQVYAALAGYTASSSVLVYRNSGS</sequence>
<dbReference type="PROSITE" id="PS51257">
    <property type="entry name" value="PROKAR_LIPOPROTEIN"/>
    <property type="match status" value="1"/>
</dbReference>
<dbReference type="Gene3D" id="2.60.40.1080">
    <property type="match status" value="2"/>
</dbReference>
<gene>
    <name evidence="2" type="ORF">ED208_14585</name>
</gene>
<evidence type="ECO:0000313" key="3">
    <source>
        <dbReference type="Proteomes" id="UP000282106"/>
    </source>
</evidence>
<evidence type="ECO:0000313" key="2">
    <source>
        <dbReference type="EMBL" id="ROH86669.1"/>
    </source>
</evidence>
<evidence type="ECO:0008006" key="4">
    <source>
        <dbReference type="Google" id="ProtNLM"/>
    </source>
</evidence>
<dbReference type="AlphaFoldDB" id="A0A3N0V1L0"/>
<accession>A0A3N0V1L0</accession>
<proteinExistence type="predicted"/>
<reference evidence="2 3" key="1">
    <citation type="submission" date="2018-10" db="EMBL/GenBank/DDBJ databases">
        <authorList>
            <person name="Chen W.-M."/>
        </authorList>
    </citation>
    <scope>NUCLEOTIDE SEQUENCE [LARGE SCALE GENOMIC DNA]</scope>
    <source>
        <strain evidence="2 3">THS-13</strain>
    </source>
</reference>
<dbReference type="RefSeq" id="WP_123212658.1">
    <property type="nucleotide sequence ID" value="NZ_RJVO01000008.1"/>
</dbReference>
<organism evidence="2 3">
    <name type="scientific">Stagnimonas aquatica</name>
    <dbReference type="NCBI Taxonomy" id="2689987"/>
    <lineage>
        <taxon>Bacteria</taxon>
        <taxon>Pseudomonadati</taxon>
        <taxon>Pseudomonadota</taxon>
        <taxon>Gammaproteobacteria</taxon>
        <taxon>Nevskiales</taxon>
        <taxon>Nevskiaceae</taxon>
        <taxon>Stagnimonas</taxon>
    </lineage>
</organism>
<evidence type="ECO:0000256" key="1">
    <source>
        <dbReference type="SAM" id="SignalP"/>
    </source>
</evidence>
<protein>
    <recommendedName>
        <fullName evidence="4">BIG2 domain-containing protein</fullName>
    </recommendedName>
</protein>
<dbReference type="InParanoid" id="A0A3N0V1L0"/>
<dbReference type="Proteomes" id="UP000282106">
    <property type="component" value="Unassembled WGS sequence"/>
</dbReference>
<name>A0A3N0V1L0_9GAMM</name>